<organism evidence="3 4">
    <name type="scientific">Mycolicibacterium grossiae</name>
    <dbReference type="NCBI Taxonomy" id="1552759"/>
    <lineage>
        <taxon>Bacteria</taxon>
        <taxon>Bacillati</taxon>
        <taxon>Actinomycetota</taxon>
        <taxon>Actinomycetes</taxon>
        <taxon>Mycobacteriales</taxon>
        <taxon>Mycobacteriaceae</taxon>
        <taxon>Mycolicibacterium</taxon>
    </lineage>
</organism>
<feature type="domain" description="SIS" evidence="2">
    <location>
        <begin position="49"/>
        <end position="193"/>
    </location>
</feature>
<dbReference type="InterPro" id="IPR046348">
    <property type="entry name" value="SIS_dom_sf"/>
</dbReference>
<proteinExistence type="predicted"/>
<comment type="caution">
    <text evidence="3">The sequence shown here is derived from an EMBL/GenBank/DDBJ whole genome shotgun (WGS) entry which is preliminary data.</text>
</comment>
<reference evidence="3 4" key="1">
    <citation type="submission" date="2016-09" db="EMBL/GenBank/DDBJ databases">
        <title>genome sequence of Mycobacterium sp. 739 SCH.</title>
        <authorList>
            <person name="Greninger A.L."/>
            <person name="Qin X."/>
            <person name="Jerome K."/>
            <person name="Vora S."/>
            <person name="Quinn K."/>
        </authorList>
    </citation>
    <scope>NUCLEOTIDE SEQUENCE [LARGE SCALE GENOMIC DNA]</scope>
    <source>
        <strain evidence="3 4">SCH</strain>
    </source>
</reference>
<dbReference type="PANTHER" id="PTHR42745">
    <property type="match status" value="1"/>
</dbReference>
<dbReference type="GO" id="GO:0097367">
    <property type="term" value="F:carbohydrate derivative binding"/>
    <property type="evidence" value="ECO:0007669"/>
    <property type="project" value="InterPro"/>
</dbReference>
<name>A0A1E8Q5A8_9MYCO</name>
<evidence type="ECO:0000256" key="1">
    <source>
        <dbReference type="SAM" id="MobiDB-lite"/>
    </source>
</evidence>
<gene>
    <name evidence="3" type="ORF">BEL07_11180</name>
</gene>
<dbReference type="InterPro" id="IPR001347">
    <property type="entry name" value="SIS_dom"/>
</dbReference>
<dbReference type="Proteomes" id="UP000178953">
    <property type="component" value="Unassembled WGS sequence"/>
</dbReference>
<dbReference type="GO" id="GO:0016853">
    <property type="term" value="F:isomerase activity"/>
    <property type="evidence" value="ECO:0007669"/>
    <property type="project" value="UniProtKB-KW"/>
</dbReference>
<dbReference type="EMBL" id="MCHX01000022">
    <property type="protein sequence ID" value="OFJ53626.1"/>
    <property type="molecule type" value="Genomic_DNA"/>
</dbReference>
<dbReference type="AlphaFoldDB" id="A0A1E8Q5A8"/>
<keyword evidence="3" id="KW-0413">Isomerase</keyword>
<keyword evidence="4" id="KW-1185">Reference proteome</keyword>
<feature type="region of interest" description="Disordered" evidence="1">
    <location>
        <begin position="199"/>
        <end position="223"/>
    </location>
</feature>
<evidence type="ECO:0000313" key="3">
    <source>
        <dbReference type="EMBL" id="OFJ53626.1"/>
    </source>
</evidence>
<evidence type="ECO:0000259" key="2">
    <source>
        <dbReference type="PROSITE" id="PS51464"/>
    </source>
</evidence>
<dbReference type="PANTHER" id="PTHR42745:SF1">
    <property type="entry name" value="ARABINOSE 5-PHOSPHATE ISOMERASE KDSD"/>
    <property type="match status" value="1"/>
</dbReference>
<dbReference type="Pfam" id="PF01380">
    <property type="entry name" value="SIS"/>
    <property type="match status" value="1"/>
</dbReference>
<dbReference type="PROSITE" id="PS51464">
    <property type="entry name" value="SIS"/>
    <property type="match status" value="1"/>
</dbReference>
<sequence>MSAVREIGDSTRMATDDAALTTLAGAVLAREAAAVARLAGSVEVSVVEVARRMIATTGKVVTTGSGTSGIMAERLAHLLSVCGTPAVYLPSMDALHGGMGAITATDLVVAVSKTGQSQELTRLVDRLGRRGVHVVAVTETPDSPFARAAGSVAALPATPSGADPGDMIAMASTLVVGAWGDAVAVTAMAIRGHTLDEVVDSHPAGGVGSRGRRPGDDAPVVSA</sequence>
<dbReference type="GO" id="GO:1901135">
    <property type="term" value="P:carbohydrate derivative metabolic process"/>
    <property type="evidence" value="ECO:0007669"/>
    <property type="project" value="InterPro"/>
</dbReference>
<accession>A0A1E8Q5A8</accession>
<protein>
    <submittedName>
        <fullName evidence="3">Sugar isomerase</fullName>
    </submittedName>
</protein>
<dbReference type="Gene3D" id="3.40.50.10490">
    <property type="entry name" value="Glucose-6-phosphate isomerase like protein, domain 1"/>
    <property type="match status" value="1"/>
</dbReference>
<dbReference type="SUPFAM" id="SSF53697">
    <property type="entry name" value="SIS domain"/>
    <property type="match status" value="1"/>
</dbReference>
<dbReference type="InterPro" id="IPR050986">
    <property type="entry name" value="GutQ/KpsF_isomerases"/>
</dbReference>
<evidence type="ECO:0000313" key="4">
    <source>
        <dbReference type="Proteomes" id="UP000178953"/>
    </source>
</evidence>
<dbReference type="OrthoDB" id="9762536at2"/>